<dbReference type="Gene3D" id="2.40.10.10">
    <property type="entry name" value="Trypsin-like serine proteases"/>
    <property type="match status" value="2"/>
</dbReference>
<dbReference type="CDD" id="cd00190">
    <property type="entry name" value="Tryp_SPc"/>
    <property type="match status" value="1"/>
</dbReference>
<dbReference type="InterPro" id="IPR001314">
    <property type="entry name" value="Peptidase_S1A"/>
</dbReference>
<feature type="region of interest" description="Disordered" evidence="6">
    <location>
        <begin position="310"/>
        <end position="364"/>
    </location>
</feature>
<keyword evidence="1" id="KW-0645">Protease</keyword>
<dbReference type="PROSITE" id="PS00134">
    <property type="entry name" value="TRYPSIN_HIS"/>
    <property type="match status" value="1"/>
</dbReference>
<dbReference type="OrthoDB" id="5565075at2759"/>
<evidence type="ECO:0000256" key="7">
    <source>
        <dbReference type="SAM" id="SignalP"/>
    </source>
</evidence>
<evidence type="ECO:0000256" key="4">
    <source>
        <dbReference type="ARBA" id="ARBA00023157"/>
    </source>
</evidence>
<dbReference type="EMBL" id="SDOV01000001">
    <property type="protein sequence ID" value="KAH7646834.1"/>
    <property type="molecule type" value="Genomic_DNA"/>
</dbReference>
<evidence type="ECO:0000256" key="3">
    <source>
        <dbReference type="ARBA" id="ARBA00022825"/>
    </source>
</evidence>
<gene>
    <name evidence="9" type="ORF">HUG17_2372</name>
</gene>
<name>A0A9D4PB45_DERFA</name>
<dbReference type="SMART" id="SM00020">
    <property type="entry name" value="Tryp_SPc"/>
    <property type="match status" value="1"/>
</dbReference>
<evidence type="ECO:0000256" key="2">
    <source>
        <dbReference type="ARBA" id="ARBA00022801"/>
    </source>
</evidence>
<dbReference type="Proteomes" id="UP000828236">
    <property type="component" value="Unassembled WGS sequence"/>
</dbReference>
<keyword evidence="4" id="KW-1015">Disulfide bond</keyword>
<feature type="chain" id="PRO_5038956357" evidence="7">
    <location>
        <begin position="21"/>
        <end position="595"/>
    </location>
</feature>
<evidence type="ECO:0000259" key="8">
    <source>
        <dbReference type="PROSITE" id="PS50240"/>
    </source>
</evidence>
<feature type="compositionally biased region" description="Pro residues" evidence="6">
    <location>
        <begin position="181"/>
        <end position="195"/>
    </location>
</feature>
<dbReference type="GO" id="GO:0004252">
    <property type="term" value="F:serine-type endopeptidase activity"/>
    <property type="evidence" value="ECO:0007669"/>
    <property type="project" value="InterPro"/>
</dbReference>
<feature type="compositionally biased region" description="Pro residues" evidence="6">
    <location>
        <begin position="203"/>
        <end position="212"/>
    </location>
</feature>
<accession>A0A9D4PB45</accession>
<feature type="domain" description="Peptidase S1" evidence="8">
    <location>
        <begin position="368"/>
        <end position="590"/>
    </location>
</feature>
<feature type="compositionally biased region" description="Pro residues" evidence="6">
    <location>
        <begin position="330"/>
        <end position="362"/>
    </location>
</feature>
<dbReference type="SUPFAM" id="SSF50494">
    <property type="entry name" value="Trypsin-like serine proteases"/>
    <property type="match status" value="2"/>
</dbReference>
<feature type="compositionally biased region" description="Low complexity" evidence="6">
    <location>
        <begin position="214"/>
        <end position="237"/>
    </location>
</feature>
<evidence type="ECO:0000313" key="9">
    <source>
        <dbReference type="EMBL" id="KAH7646834.1"/>
    </source>
</evidence>
<dbReference type="PRINTS" id="PR00722">
    <property type="entry name" value="CHYMOTRYPSIN"/>
</dbReference>
<dbReference type="InterPro" id="IPR051487">
    <property type="entry name" value="Ser/Thr_Proteases_Immune/Dev"/>
</dbReference>
<dbReference type="InterPro" id="IPR001254">
    <property type="entry name" value="Trypsin_dom"/>
</dbReference>
<dbReference type="AlphaFoldDB" id="A0A9D4PB45"/>
<feature type="compositionally biased region" description="Low complexity" evidence="6">
    <location>
        <begin position="318"/>
        <end position="329"/>
    </location>
</feature>
<feature type="region of interest" description="Disordered" evidence="6">
    <location>
        <begin position="181"/>
        <end position="252"/>
    </location>
</feature>
<dbReference type="InterPro" id="IPR009003">
    <property type="entry name" value="Peptidase_S1_PA"/>
</dbReference>
<proteinExistence type="inferred from homology"/>
<sequence>MDRYFGILLIIALYSYCSLFDHCFSLECGEFTLPNNILETRIVNGEIATIGEFPWQVSIQRRVRVRMTNMGNVSASPSSLLPPSSSETIVDDDDEEPFSNELYWQKSPMNILIEDLLRGANYSDEQIQKWLENSSNSSNVPIISVYPPSANSSSSTPINVVIIEGQLSKVTLYPPLPTFPPDHVFPPPPPPPPPQSGHIDSPKYPPSRPPPIQTSSWPTRLTTSTTTTRTMSTTTTTVHPFPTNSISTSKPPPAVSFPPFPSSLPPWITSSSSMKSSFPTIMTSPRPPMIITTPKHWTWSTASKPTMPPPIPTISRLPTWSPPSTSQPPRRMPPIILPIPTSAPRPRPQPSPMPPTRQPRPPITNQDWQWKWQHFCGGSIIDNQWIMTAAHCVESMKSIYSPGMIQIMAGSTNWRSPDTEHAVTIAVDRIIVHEGWRQRTGQNDIALLHLSRPISYVQKDKIYINNICLSRQTQHEYEGMVSSSGWGFVAKDNRITPELMRRVDLMIVDHNTCHQAFSRVIQVTTNQVCAGRSHRGNCMGDSGGPLILKDGNRAIQIGIVSFSIPCAVPGYPDVFTRVSKYIDWIAKNTGINFYG</sequence>
<organism evidence="9">
    <name type="scientific">Dermatophagoides farinae</name>
    <name type="common">American house dust mite</name>
    <dbReference type="NCBI Taxonomy" id="6954"/>
    <lineage>
        <taxon>Eukaryota</taxon>
        <taxon>Metazoa</taxon>
        <taxon>Ecdysozoa</taxon>
        <taxon>Arthropoda</taxon>
        <taxon>Chelicerata</taxon>
        <taxon>Arachnida</taxon>
        <taxon>Acari</taxon>
        <taxon>Acariformes</taxon>
        <taxon>Sarcoptiformes</taxon>
        <taxon>Astigmata</taxon>
        <taxon>Psoroptidia</taxon>
        <taxon>Analgoidea</taxon>
        <taxon>Pyroglyphidae</taxon>
        <taxon>Dermatophagoidinae</taxon>
        <taxon>Dermatophagoides</taxon>
    </lineage>
</organism>
<evidence type="ECO:0000256" key="5">
    <source>
        <dbReference type="ARBA" id="ARBA00024195"/>
    </source>
</evidence>
<dbReference type="PANTHER" id="PTHR24256">
    <property type="entry name" value="TRYPTASE-RELATED"/>
    <property type="match status" value="1"/>
</dbReference>
<dbReference type="FunFam" id="2.40.10.10:FF:000036">
    <property type="entry name" value="Trypsin beta"/>
    <property type="match status" value="1"/>
</dbReference>
<comment type="similarity">
    <text evidence="5">Belongs to the peptidase S1 family. CLIP subfamily.</text>
</comment>
<keyword evidence="3" id="KW-0720">Serine protease</keyword>
<keyword evidence="2" id="KW-0378">Hydrolase</keyword>
<dbReference type="InterPro" id="IPR043504">
    <property type="entry name" value="Peptidase_S1_PA_chymotrypsin"/>
</dbReference>
<dbReference type="InterPro" id="IPR018114">
    <property type="entry name" value="TRYPSIN_HIS"/>
</dbReference>
<reference evidence="9" key="2">
    <citation type="journal article" date="2021" name="World Allergy Organ. J.">
        <title>Chromosome-level assembly of Dermatophagoides farinae genome and transcriptome reveals two novel allergens Der f 37 and Der f 39.</title>
        <authorList>
            <person name="Chen J."/>
            <person name="Cai Z."/>
            <person name="Fan D."/>
            <person name="Hu J."/>
            <person name="Hou Y."/>
            <person name="He Y."/>
            <person name="Zhang Z."/>
            <person name="Zhao Z."/>
            <person name="Gao P."/>
            <person name="Hu W."/>
            <person name="Sun J."/>
            <person name="Li J."/>
            <person name="Ji K."/>
        </authorList>
    </citation>
    <scope>NUCLEOTIDE SEQUENCE</scope>
    <source>
        <strain evidence="9">JKM2019</strain>
    </source>
</reference>
<evidence type="ECO:0000256" key="6">
    <source>
        <dbReference type="SAM" id="MobiDB-lite"/>
    </source>
</evidence>
<comment type="caution">
    <text evidence="9">The sequence shown here is derived from an EMBL/GenBank/DDBJ whole genome shotgun (WGS) entry which is preliminary data.</text>
</comment>
<dbReference type="PROSITE" id="PS50240">
    <property type="entry name" value="TRYPSIN_DOM"/>
    <property type="match status" value="1"/>
</dbReference>
<dbReference type="GO" id="GO:0006508">
    <property type="term" value="P:proteolysis"/>
    <property type="evidence" value="ECO:0007669"/>
    <property type="project" value="UniProtKB-KW"/>
</dbReference>
<reference evidence="9" key="1">
    <citation type="submission" date="2020-06" db="EMBL/GenBank/DDBJ databases">
        <authorList>
            <person name="Ji K."/>
            <person name="Li J."/>
        </authorList>
    </citation>
    <scope>NUCLEOTIDE SEQUENCE</scope>
    <source>
        <strain evidence="9">JKM2019</strain>
        <tissue evidence="9">Whole body</tissue>
    </source>
</reference>
<evidence type="ECO:0000256" key="1">
    <source>
        <dbReference type="ARBA" id="ARBA00022670"/>
    </source>
</evidence>
<feature type="signal peptide" evidence="7">
    <location>
        <begin position="1"/>
        <end position="20"/>
    </location>
</feature>
<dbReference type="Pfam" id="PF00089">
    <property type="entry name" value="Trypsin"/>
    <property type="match status" value="1"/>
</dbReference>
<protein>
    <submittedName>
        <fullName evidence="9">Group 3 mite allergen-like protein</fullName>
    </submittedName>
</protein>
<dbReference type="FunFam" id="2.40.10.10:FF:000004">
    <property type="entry name" value="Tryptase gamma 1"/>
    <property type="match status" value="1"/>
</dbReference>
<keyword evidence="7" id="KW-0732">Signal</keyword>